<feature type="transmembrane region" description="Helical" evidence="1">
    <location>
        <begin position="90"/>
        <end position="109"/>
    </location>
</feature>
<reference evidence="2" key="1">
    <citation type="submission" date="2021-06" db="EMBL/GenBank/DDBJ databases">
        <authorList>
            <person name="Criscuolo A."/>
        </authorList>
    </citation>
    <scope>NUCLEOTIDE SEQUENCE</scope>
    <source>
        <strain evidence="2">CIP111600</strain>
    </source>
</reference>
<evidence type="ECO:0000313" key="2">
    <source>
        <dbReference type="EMBL" id="CAG7650408.1"/>
    </source>
</evidence>
<evidence type="ECO:0000313" key="3">
    <source>
        <dbReference type="Proteomes" id="UP000693672"/>
    </source>
</evidence>
<feature type="transmembrane region" description="Helical" evidence="1">
    <location>
        <begin position="31"/>
        <end position="48"/>
    </location>
</feature>
<keyword evidence="1" id="KW-1133">Transmembrane helix</keyword>
<proteinExistence type="predicted"/>
<protein>
    <recommendedName>
        <fullName evidence="4">DUF2512 family protein</fullName>
    </recommendedName>
</protein>
<accession>A0A916KAG4</accession>
<dbReference type="Proteomes" id="UP000693672">
    <property type="component" value="Unassembled WGS sequence"/>
</dbReference>
<evidence type="ECO:0008006" key="4">
    <source>
        <dbReference type="Google" id="ProtNLM"/>
    </source>
</evidence>
<comment type="caution">
    <text evidence="2">The sequence shown here is derived from an EMBL/GenBank/DDBJ whole genome shotgun (WGS) entry which is preliminary data.</text>
</comment>
<dbReference type="AlphaFoldDB" id="A0A916KAG4"/>
<organism evidence="2 3">
    <name type="scientific">Paenibacillus solanacearum</name>
    <dbReference type="NCBI Taxonomy" id="2048548"/>
    <lineage>
        <taxon>Bacteria</taxon>
        <taxon>Bacillati</taxon>
        <taxon>Bacillota</taxon>
        <taxon>Bacilli</taxon>
        <taxon>Bacillales</taxon>
        <taxon>Paenibacillaceae</taxon>
        <taxon>Paenibacillus</taxon>
    </lineage>
</organism>
<dbReference type="EMBL" id="CAJVAS010000053">
    <property type="protein sequence ID" value="CAG7650408.1"/>
    <property type="molecule type" value="Genomic_DNA"/>
</dbReference>
<keyword evidence="3" id="KW-1185">Reference proteome</keyword>
<gene>
    <name evidence="2" type="ORF">PAESOLCIP111_06072</name>
</gene>
<keyword evidence="1" id="KW-0472">Membrane</keyword>
<keyword evidence="1" id="KW-0812">Transmembrane</keyword>
<dbReference type="Pfam" id="PF10710">
    <property type="entry name" value="DUF2512"/>
    <property type="match status" value="1"/>
</dbReference>
<sequence>MRKPLIQRVCVKIVMNAVLIPLLYLQTSASVTEIITTSIVFSLVAFAIGDQWILRGSNNAVATIADAAMAGLYFWIAARLFHWGLSNGELFVLVVLLGAVEAMYHRLLAEWDNKKTTFSETD</sequence>
<dbReference type="InterPro" id="IPR019649">
    <property type="entry name" value="DUF2512"/>
</dbReference>
<name>A0A916KAG4_9BACL</name>
<evidence type="ECO:0000256" key="1">
    <source>
        <dbReference type="SAM" id="Phobius"/>
    </source>
</evidence>
<feature type="transmembrane region" description="Helical" evidence="1">
    <location>
        <begin position="60"/>
        <end position="78"/>
    </location>
</feature>